<proteinExistence type="predicted"/>
<dbReference type="EMBL" id="BJWL01000220">
    <property type="protein sequence ID" value="GFS35001.1"/>
    <property type="molecule type" value="Genomic_DNA"/>
</dbReference>
<comment type="caution">
    <text evidence="1">The sequence shown here is derived from an EMBL/GenBank/DDBJ whole genome shotgun (WGS) entry which is preliminary data.</text>
</comment>
<reference evidence="2" key="1">
    <citation type="submission" date="2019-07" db="EMBL/GenBank/DDBJ databases">
        <title>De Novo Assembly of kiwifruit Actinidia rufa.</title>
        <authorList>
            <person name="Sugita-Konishi S."/>
            <person name="Sato K."/>
            <person name="Mori E."/>
            <person name="Abe Y."/>
            <person name="Kisaki G."/>
            <person name="Hamano K."/>
            <person name="Suezawa K."/>
            <person name="Otani M."/>
            <person name="Fukuda T."/>
            <person name="Manabe T."/>
            <person name="Gomi K."/>
            <person name="Tabuchi M."/>
            <person name="Akimitsu K."/>
            <person name="Kataoka I."/>
        </authorList>
    </citation>
    <scope>NUCLEOTIDE SEQUENCE [LARGE SCALE GENOMIC DNA]</scope>
    <source>
        <strain evidence="2">cv. Fuchu</strain>
    </source>
</reference>
<dbReference type="Proteomes" id="UP000585474">
    <property type="component" value="Unassembled WGS sequence"/>
</dbReference>
<accession>A0A7J0DIQ3</accession>
<keyword evidence="2" id="KW-1185">Reference proteome</keyword>
<protein>
    <submittedName>
        <fullName evidence="1">Uncharacterized protein</fullName>
    </submittedName>
</protein>
<gene>
    <name evidence="1" type="ORF">Acr_00g0037250</name>
</gene>
<evidence type="ECO:0000313" key="1">
    <source>
        <dbReference type="EMBL" id="GFS35001.1"/>
    </source>
</evidence>
<organism evidence="1 2">
    <name type="scientific">Actinidia rufa</name>
    <dbReference type="NCBI Taxonomy" id="165716"/>
    <lineage>
        <taxon>Eukaryota</taxon>
        <taxon>Viridiplantae</taxon>
        <taxon>Streptophyta</taxon>
        <taxon>Embryophyta</taxon>
        <taxon>Tracheophyta</taxon>
        <taxon>Spermatophyta</taxon>
        <taxon>Magnoliopsida</taxon>
        <taxon>eudicotyledons</taxon>
        <taxon>Gunneridae</taxon>
        <taxon>Pentapetalae</taxon>
        <taxon>asterids</taxon>
        <taxon>Ericales</taxon>
        <taxon>Actinidiaceae</taxon>
        <taxon>Actinidia</taxon>
    </lineage>
</organism>
<dbReference type="AlphaFoldDB" id="A0A7J0DIQ3"/>
<name>A0A7J0DIQ3_9ERIC</name>
<sequence length="169" mass="18843">MATEIFTFCFIATLIVLSASYGIVTIIESTRTLKLKGQFYIITGLKGLTGPFHRPVKPAGLEEGDLRAKLGMKAETVARSIIPARSESRNPRSAQMEQLLSRYQNPFTLEIDGLELVEKFKTAKFTMYLGEIRIVKQMNEVLSVHLVAKKPRQSSSEPGSITFTEANFV</sequence>
<evidence type="ECO:0000313" key="2">
    <source>
        <dbReference type="Proteomes" id="UP000585474"/>
    </source>
</evidence>